<name>A0A4P9A2K7_9BACT</name>
<accession>A0A4P9A2K7</accession>
<dbReference type="KEGG" id="nft:FBF37_00810"/>
<dbReference type="RefSeq" id="WP_138078549.1">
    <property type="nucleotide sequence ID" value="NZ_CP040004.1"/>
</dbReference>
<keyword evidence="2" id="KW-1185">Reference proteome</keyword>
<reference evidence="1 2" key="1">
    <citation type="submission" date="2019-04" db="EMBL/GenBank/DDBJ databases">
        <title>Saccharibacteria TM7 genomes.</title>
        <authorList>
            <person name="Bor B."/>
            <person name="He X."/>
            <person name="Chen T."/>
            <person name="Dewhirst F.E."/>
        </authorList>
    </citation>
    <scope>NUCLEOTIDE SEQUENCE [LARGE SCALE GENOMIC DNA]</scope>
    <source>
        <strain evidence="1 2">BB001</strain>
    </source>
</reference>
<dbReference type="Proteomes" id="UP000310639">
    <property type="component" value="Chromosome"/>
</dbReference>
<dbReference type="AlphaFoldDB" id="A0A4P9A2K7"/>
<gene>
    <name evidence="1" type="ORF">FBF37_00810</name>
</gene>
<evidence type="ECO:0000313" key="2">
    <source>
        <dbReference type="Proteomes" id="UP000310639"/>
    </source>
</evidence>
<evidence type="ECO:0000313" key="1">
    <source>
        <dbReference type="EMBL" id="QCT42013.1"/>
    </source>
</evidence>
<dbReference type="EMBL" id="CP040004">
    <property type="protein sequence ID" value="QCT42013.1"/>
    <property type="molecule type" value="Genomic_DNA"/>
</dbReference>
<dbReference type="OrthoDB" id="9797619at2"/>
<protein>
    <submittedName>
        <fullName evidence="1">Uncharacterized protein</fullName>
    </submittedName>
</protein>
<organism evidence="1 2">
    <name type="scientific">Candidatus Nanosynbacter featherlites</name>
    <dbReference type="NCBI Taxonomy" id="2572088"/>
    <lineage>
        <taxon>Bacteria</taxon>
        <taxon>Candidatus Saccharimonadota</taxon>
        <taxon>Candidatus Saccharimonadia</taxon>
        <taxon>Candidatus Nanosynbacterales</taxon>
        <taxon>Candidatus Nanosynbacteraceae</taxon>
        <taxon>Candidatus Nanosynbacter</taxon>
    </lineage>
</organism>
<sequence>MKVTFFHPRIQFEPIDPLADGLGEEIAREQQEPQAIRLDQSDITDIQRFWTDVEEDLHRGNSVEFSE</sequence>
<proteinExistence type="predicted"/>